<dbReference type="Proteomes" id="UP000245533">
    <property type="component" value="Unassembled WGS sequence"/>
</dbReference>
<dbReference type="OrthoDB" id="1525206at2"/>
<proteinExistence type="predicted"/>
<sequence>MAKKQAFGEEALALKQSQRKMAKVIISTKNERGKYSFKETMIDQDAAKDFIQRNKK</sequence>
<dbReference type="RefSeq" id="WP_109647409.1">
    <property type="nucleotide sequence ID" value="NZ_QGGB01000008.1"/>
</dbReference>
<dbReference type="InterPro" id="IPR025379">
    <property type="entry name" value="DUF4295"/>
</dbReference>
<reference evidence="1 2" key="1">
    <citation type="submission" date="2018-05" db="EMBL/GenBank/DDBJ databases">
        <title>Rhodohalobacter halophilus gen. nov., sp. nov., a moderately halophilic member of the family Balneolaceae.</title>
        <authorList>
            <person name="Liu Z.-W."/>
        </authorList>
    </citation>
    <scope>NUCLEOTIDE SEQUENCE [LARGE SCALE GENOMIC DNA]</scope>
    <source>
        <strain evidence="1 2">8A47</strain>
    </source>
</reference>
<organism evidence="1 2">
    <name type="scientific">Rhodohalobacter mucosus</name>
    <dbReference type="NCBI Taxonomy" id="2079485"/>
    <lineage>
        <taxon>Bacteria</taxon>
        <taxon>Pseudomonadati</taxon>
        <taxon>Balneolota</taxon>
        <taxon>Balneolia</taxon>
        <taxon>Balneolales</taxon>
        <taxon>Balneolaceae</taxon>
        <taxon>Rhodohalobacter</taxon>
    </lineage>
</organism>
<protein>
    <submittedName>
        <fullName evidence="1">DUF4295 domain-containing protein</fullName>
    </submittedName>
</protein>
<evidence type="ECO:0000313" key="2">
    <source>
        <dbReference type="Proteomes" id="UP000245533"/>
    </source>
</evidence>
<evidence type="ECO:0000313" key="1">
    <source>
        <dbReference type="EMBL" id="PWN05967.1"/>
    </source>
</evidence>
<dbReference type="AlphaFoldDB" id="A0A316TMZ2"/>
<dbReference type="EMBL" id="QGGB01000008">
    <property type="protein sequence ID" value="PWN05967.1"/>
    <property type="molecule type" value="Genomic_DNA"/>
</dbReference>
<accession>A0A316TMZ2</accession>
<comment type="caution">
    <text evidence="1">The sequence shown here is derived from an EMBL/GenBank/DDBJ whole genome shotgun (WGS) entry which is preliminary data.</text>
</comment>
<keyword evidence="2" id="KW-1185">Reference proteome</keyword>
<gene>
    <name evidence="1" type="ORF">DDZ15_12360</name>
</gene>
<dbReference type="Pfam" id="PF14128">
    <property type="entry name" value="DUF4295"/>
    <property type="match status" value="1"/>
</dbReference>
<name>A0A316TMZ2_9BACT</name>